<feature type="compositionally biased region" description="Polar residues" evidence="1">
    <location>
        <begin position="344"/>
        <end position="357"/>
    </location>
</feature>
<evidence type="ECO:0000313" key="4">
    <source>
        <dbReference type="Proteomes" id="UP001500889"/>
    </source>
</evidence>
<feature type="compositionally biased region" description="Basic and acidic residues" evidence="1">
    <location>
        <begin position="931"/>
        <end position="950"/>
    </location>
</feature>
<dbReference type="Pfam" id="PF10545">
    <property type="entry name" value="MADF_DNA_bdg"/>
    <property type="match status" value="1"/>
</dbReference>
<accession>A0AAU9GC09</accession>
<feature type="compositionally biased region" description="Polar residues" evidence="1">
    <location>
        <begin position="853"/>
        <end position="877"/>
    </location>
</feature>
<feature type="compositionally biased region" description="Basic and acidic residues" evidence="1">
    <location>
        <begin position="1344"/>
        <end position="1358"/>
    </location>
</feature>
<dbReference type="InterPro" id="IPR006578">
    <property type="entry name" value="MADF-dom"/>
</dbReference>
<feature type="region of interest" description="Disordered" evidence="1">
    <location>
        <begin position="289"/>
        <end position="309"/>
    </location>
</feature>
<organism evidence="3 4">
    <name type="scientific">Drosophila madeirensis</name>
    <name type="common">Fruit fly</name>
    <dbReference type="NCBI Taxonomy" id="30013"/>
    <lineage>
        <taxon>Eukaryota</taxon>
        <taxon>Metazoa</taxon>
        <taxon>Ecdysozoa</taxon>
        <taxon>Arthropoda</taxon>
        <taxon>Hexapoda</taxon>
        <taxon>Insecta</taxon>
        <taxon>Pterygota</taxon>
        <taxon>Neoptera</taxon>
        <taxon>Endopterygota</taxon>
        <taxon>Diptera</taxon>
        <taxon>Brachycera</taxon>
        <taxon>Muscomorpha</taxon>
        <taxon>Ephydroidea</taxon>
        <taxon>Drosophilidae</taxon>
        <taxon>Drosophila</taxon>
        <taxon>Sophophora</taxon>
    </lineage>
</organism>
<feature type="compositionally biased region" description="Basic and acidic residues" evidence="1">
    <location>
        <begin position="622"/>
        <end position="649"/>
    </location>
</feature>
<feature type="domain" description="MADF" evidence="2">
    <location>
        <begin position="26"/>
        <end position="117"/>
    </location>
</feature>
<dbReference type="EMBL" id="AP029267">
    <property type="protein sequence ID" value="BFG05684.1"/>
    <property type="molecule type" value="Genomic_DNA"/>
</dbReference>
<keyword evidence="4" id="KW-1185">Reference proteome</keyword>
<dbReference type="PROSITE" id="PS51029">
    <property type="entry name" value="MADF"/>
    <property type="match status" value="1"/>
</dbReference>
<reference evidence="3 4" key="1">
    <citation type="submission" date="2024-02" db="EMBL/GenBank/DDBJ databases">
        <title>A chromosome-level genome assembly of Drosophila madeirensis, a fruit fly species endemic to Madeira island.</title>
        <authorList>
            <person name="Tomihara K."/>
            <person name="Llopart A."/>
            <person name="Yamamoto D."/>
        </authorList>
    </citation>
    <scope>NUCLEOTIDE SEQUENCE [LARGE SCALE GENOMIC DNA]</scope>
    <source>
        <strain evidence="3 4">RF1</strain>
    </source>
</reference>
<evidence type="ECO:0000256" key="1">
    <source>
        <dbReference type="SAM" id="MobiDB-lite"/>
    </source>
</evidence>
<name>A0AAU9GC09_DROMD</name>
<feature type="compositionally biased region" description="Polar residues" evidence="1">
    <location>
        <begin position="1647"/>
        <end position="1665"/>
    </location>
</feature>
<feature type="compositionally biased region" description="Basic and acidic residues" evidence="1">
    <location>
        <begin position="1106"/>
        <end position="1115"/>
    </location>
</feature>
<feature type="compositionally biased region" description="Polar residues" evidence="1">
    <location>
        <begin position="1032"/>
        <end position="1060"/>
    </location>
</feature>
<feature type="region of interest" description="Disordered" evidence="1">
    <location>
        <begin position="341"/>
        <end position="361"/>
    </location>
</feature>
<gene>
    <name evidence="3" type="ORF">DMAD_04366</name>
</gene>
<evidence type="ECO:0000313" key="3">
    <source>
        <dbReference type="EMBL" id="BFG05684.1"/>
    </source>
</evidence>
<feature type="region of interest" description="Disordered" evidence="1">
    <location>
        <begin position="474"/>
        <end position="496"/>
    </location>
</feature>
<feature type="compositionally biased region" description="Basic and acidic residues" evidence="1">
    <location>
        <begin position="823"/>
        <end position="845"/>
    </location>
</feature>
<feature type="compositionally biased region" description="Polar residues" evidence="1">
    <location>
        <begin position="1398"/>
        <end position="1408"/>
    </location>
</feature>
<sequence>MAAKDSTFTENMKNERQTNNEAAAKRLIRLYRANQCLWNRKSPGYHCTTLKQSAWNRITRILNNGLTPDQVKLQVLSLRTYYDMERQAIKRSQREGFHYVPCRSIFNDLQFLADQEPCEAEQSKSRPSVRDDQVQCIIDDVTEMMNKDCAECRHSLRVDFHIPIGERRSASSNMSFVDEELDNSSLYDLDLETLPTTLPRATSGADRYHHQQDEEESSDYSYHHQSRQQAHQGRVAREAGAHRYSRPTENYNHCCHYGHRSQRTTYVSVDDEESAYAGRAPGQQLQVQALRPRSGMEAGSNYDSQRSRNNEEACNVLLLKFNPRNAKNNKVICVNRAANHREPTTGNTSEQELQSAETPVYEDNEHRALPADEHANCRYNPAAQYTQNPPQNEQEECFYYPEGADPYEYLECYCPPHQYMATANQLYLQEDDANEELPDRRRPQSQFYECGNTAPDAYRSRQCARPMEIFNPNRFERTPQTHPQYMPGSCSKDTTTMTVPNVESYDSRNSGPDSYMAQQCAAVAEQIMKDYRIRHFKCAHQKYPNDDRDYCDEPVARRPQRHYQTEDGEYVECPGRRRQQRRKEVERVASPARHRASTSSKVPKAREYKFPQQNFLASLKSDYSDQGRRTPNRHSEKYGQDRQQARYKYDDRECVKDCPRITGTKDCRADQFPSTCLSALNDYNSEEDGQDKYYQKPSPASSPYEDYEADDEQSPKQFTQLRSSRREEPAWSPPQAPRRRGPQPSHNYEECNDDRVVMQVEPRQAPRRTPDRGQYSEPLASPQQRRRSNEVNDLQTYPEERRPSSQRKQQQQGSSNSDVEYIECPKRGLRPRSDNAEHEDPRNMEATDEPSMGNRSPPNSPSDSQLLSKQNSDQMYISQEELRDEDGDECRCELEPAVPESTSPRRSMQNDRPDMQMGPDISQEENPISSRNEHVVAEIDATKRNSRDDSQTESTAPLIASSKKKISHDFLGIPSSKRNSRNYQEKEPSPIQTPERGLHQQEDPVENPTHSQEFEELISCNDETCPYANLNVPETISSMENSQADSQLKPTPTSKQNYSCPENPMDLLEIAECACEDEPTVSESNAAERSGQNDRQEEPTAPEIASSKRDSRQNEDSVPEIVSSKRNSRNDRREKPTAPSSKRASRNSRRNEPILDDADECRCGDEFIAPGSTSPKKSRRNDRPDGRMLQKNAPELRISRQEEKHPDASSASQRNLTHRQEEPIVQNHKSKPTSKKVSRNYEKPIDPIEIDECPCDDEREPPTRKRNSAANKHVNEENSESEYEDAVNCELNPDECSKKANGGNSAKDTKSSKEASRTESEREHSDLESGAKFPLLKNIQNEPGKSKSTEDIVEEKVKGRNKRKEKQQTEEPTNETEPKKRKPSTKDISMESSDDTQPKTQRGRSNTAEGELSAQKKPRTQQNARALTLPAGGKSPRSHSAADRSGAVPKSRLRANSNPEEAAKKAIPARSSNSPCGRPNCPISGKRSMKHADSDGGPSRPFDLRLASYYICQLQDEDEANQYLIIVPEAKLRKISPHRDCPRQEPAKKKPCTPRQCSGFETLSWASSKPTPQSYPRNTEGVSALGSYLVPPVATETTLSILKQHIPKTIVERKPPKELIQKSPKSSSSKKSDKPPPEILRRPKTKPMTSMAHTQTPSHRPIHETNSILAENRTVLLTNNPDPKSNQEVIVLHPPVMGFRPSNSSLGLDDVQMRYVKVQHSQPHVS</sequence>
<feature type="region of interest" description="Disordered" evidence="1">
    <location>
        <begin position="686"/>
        <end position="1016"/>
    </location>
</feature>
<dbReference type="PANTHER" id="PTHR21505:SF8">
    <property type="entry name" value="DPT-YFP REPRESSOR BY OVEREXPRESSION, ISOFORM D-RELATED"/>
    <property type="match status" value="1"/>
</dbReference>
<dbReference type="PANTHER" id="PTHR21505">
    <property type="entry name" value="MADF DOMAIN-CONTAINING PROTEIN-RELATED"/>
    <property type="match status" value="1"/>
</dbReference>
<feature type="region of interest" description="Disordered" evidence="1">
    <location>
        <begin position="1031"/>
        <end position="1499"/>
    </location>
</feature>
<evidence type="ECO:0000259" key="2">
    <source>
        <dbReference type="PROSITE" id="PS51029"/>
    </source>
</evidence>
<feature type="region of interest" description="Disordered" evidence="1">
    <location>
        <begin position="573"/>
        <end position="649"/>
    </location>
</feature>
<feature type="compositionally biased region" description="Basic and acidic residues" evidence="1">
    <location>
        <begin position="1197"/>
        <end position="1207"/>
    </location>
</feature>
<feature type="region of interest" description="Disordered" evidence="1">
    <location>
        <begin position="1612"/>
        <end position="1665"/>
    </location>
</feature>
<feature type="compositionally biased region" description="Acidic residues" evidence="1">
    <location>
        <begin position="1248"/>
        <end position="1259"/>
    </location>
</feature>
<proteinExistence type="predicted"/>
<feature type="compositionally biased region" description="Basic and acidic residues" evidence="1">
    <location>
        <begin position="747"/>
        <end position="756"/>
    </location>
</feature>
<feature type="compositionally biased region" description="Low complexity" evidence="1">
    <location>
        <begin position="806"/>
        <end position="817"/>
    </location>
</feature>
<feature type="compositionally biased region" description="Basic and acidic residues" evidence="1">
    <location>
        <begin position="1630"/>
        <end position="1641"/>
    </location>
</feature>
<dbReference type="SMART" id="SM00595">
    <property type="entry name" value="MADF"/>
    <property type="match status" value="1"/>
</dbReference>
<feature type="compositionally biased region" description="Basic residues" evidence="1">
    <location>
        <begin position="1228"/>
        <end position="1238"/>
    </location>
</feature>
<feature type="region of interest" description="Disordered" evidence="1">
    <location>
        <begin position="197"/>
        <end position="250"/>
    </location>
</feature>
<feature type="compositionally biased region" description="Acidic residues" evidence="1">
    <location>
        <begin position="1277"/>
        <end position="1287"/>
    </location>
</feature>
<protein>
    <recommendedName>
        <fullName evidence="2">MADF domain-containing protein</fullName>
    </recommendedName>
</protein>
<dbReference type="Proteomes" id="UP001500889">
    <property type="component" value="Chromosome E"/>
</dbReference>
<feature type="compositionally biased region" description="Basic and acidic residues" evidence="1">
    <location>
        <begin position="1307"/>
        <end position="1329"/>
    </location>
</feature>